<evidence type="ECO:0000256" key="7">
    <source>
        <dbReference type="ARBA" id="ARBA00023136"/>
    </source>
</evidence>
<evidence type="ECO:0000313" key="14">
    <source>
        <dbReference type="EMBL" id="KDP41920.1"/>
    </source>
</evidence>
<keyword evidence="12" id="KW-0812">Transmembrane</keyword>
<dbReference type="InterPro" id="IPR000782">
    <property type="entry name" value="FAS1_domain"/>
</dbReference>
<dbReference type="GO" id="GO:0098552">
    <property type="term" value="C:side of membrane"/>
    <property type="evidence" value="ECO:0007669"/>
    <property type="project" value="UniProtKB-KW"/>
</dbReference>
<organism evidence="14 15">
    <name type="scientific">Jatropha curcas</name>
    <name type="common">Barbados nut</name>
    <dbReference type="NCBI Taxonomy" id="180498"/>
    <lineage>
        <taxon>Eukaryota</taxon>
        <taxon>Viridiplantae</taxon>
        <taxon>Streptophyta</taxon>
        <taxon>Embryophyta</taxon>
        <taxon>Tracheophyta</taxon>
        <taxon>Spermatophyta</taxon>
        <taxon>Magnoliopsida</taxon>
        <taxon>eudicotyledons</taxon>
        <taxon>Gunneridae</taxon>
        <taxon>Pentapetalae</taxon>
        <taxon>rosids</taxon>
        <taxon>fabids</taxon>
        <taxon>Malpighiales</taxon>
        <taxon>Euphorbiaceae</taxon>
        <taxon>Crotonoideae</taxon>
        <taxon>Jatropheae</taxon>
        <taxon>Jatropha</taxon>
    </lineage>
</organism>
<dbReference type="OrthoDB" id="694090at2759"/>
<keyword evidence="3" id="KW-1003">Cell membrane</keyword>
<feature type="domain" description="FAS1" evidence="13">
    <location>
        <begin position="1"/>
        <end position="140"/>
    </location>
</feature>
<dbReference type="Gene3D" id="2.30.180.10">
    <property type="entry name" value="FAS1 domain"/>
    <property type="match status" value="1"/>
</dbReference>
<evidence type="ECO:0000256" key="3">
    <source>
        <dbReference type="ARBA" id="ARBA00022475"/>
    </source>
</evidence>
<evidence type="ECO:0000256" key="6">
    <source>
        <dbReference type="ARBA" id="ARBA00022974"/>
    </source>
</evidence>
<feature type="compositionally biased region" description="Low complexity" evidence="11">
    <location>
        <begin position="163"/>
        <end position="200"/>
    </location>
</feature>
<dbReference type="Proteomes" id="UP000027138">
    <property type="component" value="Unassembled WGS sequence"/>
</dbReference>
<keyword evidence="4" id="KW-0336">GPI-anchor</keyword>
<dbReference type="PANTHER" id="PTHR32382:SF91">
    <property type="entry name" value="FAS1 DOMAIN-CONTAINING PROTEIN"/>
    <property type="match status" value="1"/>
</dbReference>
<feature type="transmembrane region" description="Helical" evidence="12">
    <location>
        <begin position="206"/>
        <end position="227"/>
    </location>
</feature>
<dbReference type="FunFam" id="2.30.180.10:FF:000015">
    <property type="entry name" value="Fasciclin-like arabinogalactan protein 3"/>
    <property type="match status" value="1"/>
</dbReference>
<accession>A0A067LBQ1</accession>
<evidence type="ECO:0000256" key="11">
    <source>
        <dbReference type="SAM" id="MobiDB-lite"/>
    </source>
</evidence>
<evidence type="ECO:0000256" key="12">
    <source>
        <dbReference type="SAM" id="Phobius"/>
    </source>
</evidence>
<evidence type="ECO:0000256" key="8">
    <source>
        <dbReference type="ARBA" id="ARBA00023180"/>
    </source>
</evidence>
<dbReference type="EMBL" id="KK914317">
    <property type="protein sequence ID" value="KDP41920.1"/>
    <property type="molecule type" value="Genomic_DNA"/>
</dbReference>
<evidence type="ECO:0000256" key="1">
    <source>
        <dbReference type="ARBA" id="ARBA00004609"/>
    </source>
</evidence>
<comment type="subcellular location">
    <subcellularLocation>
        <location evidence="1">Cell membrane</location>
        <topology evidence="1">Lipid-anchor</topology>
        <topology evidence="1">GPI-anchor</topology>
    </subcellularLocation>
</comment>
<keyword evidence="12" id="KW-1133">Transmembrane helix</keyword>
<keyword evidence="7 12" id="KW-0472">Membrane</keyword>
<proteinExistence type="inferred from homology"/>
<comment type="similarity">
    <text evidence="2">Belongs to the fasciclin-like AGP family.</text>
</comment>
<name>A0A067LBQ1_JATCU</name>
<evidence type="ECO:0000256" key="2">
    <source>
        <dbReference type="ARBA" id="ARBA00007843"/>
    </source>
</evidence>
<keyword evidence="5" id="KW-0732">Signal</keyword>
<dbReference type="PANTHER" id="PTHR32382">
    <property type="entry name" value="FASCICLIN-LIKE ARABINOGALACTAN PROTEIN"/>
    <property type="match status" value="1"/>
</dbReference>
<dbReference type="SUPFAM" id="SSF82153">
    <property type="entry name" value="FAS1 domain"/>
    <property type="match status" value="1"/>
</dbReference>
<evidence type="ECO:0000259" key="13">
    <source>
        <dbReference type="PROSITE" id="PS50213"/>
    </source>
</evidence>
<evidence type="ECO:0000256" key="9">
    <source>
        <dbReference type="ARBA" id="ARBA00023288"/>
    </source>
</evidence>
<gene>
    <name evidence="14" type="ORF">JCGZ_26938</name>
</gene>
<dbReference type="STRING" id="180498.A0A067LBQ1"/>
<dbReference type="PROSITE" id="PS50213">
    <property type="entry name" value="FAS1"/>
    <property type="match status" value="1"/>
</dbReference>
<dbReference type="InterPro" id="IPR033254">
    <property type="entry name" value="Plant_FLA"/>
</dbReference>
<dbReference type="InterPro" id="IPR036378">
    <property type="entry name" value="FAS1_dom_sf"/>
</dbReference>
<evidence type="ECO:0000256" key="4">
    <source>
        <dbReference type="ARBA" id="ARBA00022622"/>
    </source>
</evidence>
<evidence type="ECO:0000313" key="15">
    <source>
        <dbReference type="Proteomes" id="UP000027138"/>
    </source>
</evidence>
<comment type="function">
    <text evidence="10">May be a cell surface adhesion protein.</text>
</comment>
<evidence type="ECO:0000256" key="5">
    <source>
        <dbReference type="ARBA" id="ARBA00022729"/>
    </source>
</evidence>
<keyword evidence="9" id="KW-0449">Lipoprotein</keyword>
<protein>
    <recommendedName>
        <fullName evidence="13">FAS1 domain-containing protein</fullName>
    </recommendedName>
</protein>
<dbReference type="AlphaFoldDB" id="A0A067LBQ1"/>
<sequence>MLNQYSDYGTFNDLLSKTRIAEAINSRRTITVLAVDNGNLGALTGYSTDVQKHILDLHVVLDYYDETKLKNIKKKSALLTTLYQSTGSARGQQGFLNVTNDGGSIRFGSAVKGSGLNANLVGSVTSQPYNISVLQVSNIIIPQGLDTSNTPPPAKTPSPSEAPEPSAETPTPEAHSSVSSPPAGDSADGPSADGPAADSPQGGATAIGGAGNCIFAVIFMVLFSAWAS</sequence>
<feature type="compositionally biased region" description="Pro residues" evidence="11">
    <location>
        <begin position="150"/>
        <end position="162"/>
    </location>
</feature>
<keyword evidence="6" id="KW-0654">Proteoglycan</keyword>
<dbReference type="GO" id="GO:0005886">
    <property type="term" value="C:plasma membrane"/>
    <property type="evidence" value="ECO:0007669"/>
    <property type="project" value="UniProtKB-SubCell"/>
</dbReference>
<keyword evidence="8" id="KW-0325">Glycoprotein</keyword>
<evidence type="ECO:0000256" key="10">
    <source>
        <dbReference type="ARBA" id="ARBA00024686"/>
    </source>
</evidence>
<keyword evidence="15" id="KW-1185">Reference proteome</keyword>
<reference evidence="14 15" key="1">
    <citation type="journal article" date="2014" name="PLoS ONE">
        <title>Global Analysis of Gene Expression Profiles in Physic Nut (Jatropha curcas L.) Seedlings Exposed to Salt Stress.</title>
        <authorList>
            <person name="Zhang L."/>
            <person name="Zhang C."/>
            <person name="Wu P."/>
            <person name="Chen Y."/>
            <person name="Li M."/>
            <person name="Jiang H."/>
            <person name="Wu G."/>
        </authorList>
    </citation>
    <scope>NUCLEOTIDE SEQUENCE [LARGE SCALE GENOMIC DNA]</scope>
    <source>
        <strain evidence="15">cv. GZQX0401</strain>
        <tissue evidence="14">Young leaves</tissue>
    </source>
</reference>
<feature type="region of interest" description="Disordered" evidence="11">
    <location>
        <begin position="144"/>
        <end position="204"/>
    </location>
</feature>